<evidence type="ECO:0000313" key="7">
    <source>
        <dbReference type="Proteomes" id="UP000235015"/>
    </source>
</evidence>
<dbReference type="Proteomes" id="UP000235015">
    <property type="component" value="Unassembled WGS sequence"/>
</dbReference>
<dbReference type="Pfam" id="PF17932">
    <property type="entry name" value="TetR_C_24"/>
    <property type="match status" value="1"/>
</dbReference>
<comment type="caution">
    <text evidence="6">The sequence shown here is derived from an EMBL/GenBank/DDBJ whole genome shotgun (WGS) entry which is preliminary data.</text>
</comment>
<evidence type="ECO:0000256" key="3">
    <source>
        <dbReference type="ARBA" id="ARBA00023163"/>
    </source>
</evidence>
<dbReference type="PROSITE" id="PS50977">
    <property type="entry name" value="HTH_TETR_2"/>
    <property type="match status" value="1"/>
</dbReference>
<dbReference type="PANTHER" id="PTHR30055:SF240">
    <property type="entry name" value="HTH-TYPE TRANSCRIPTIONAL REGULATOR ACRR"/>
    <property type="match status" value="1"/>
</dbReference>
<sequence length="223" mass="25391">MSAPIKFASTVTDPKLVEERRTQILGAAIKLFSDKGYYRTTILDIAKTAGISSGLIYQYFSEKEDVLCFALLHVVDTYEREIPTRIAGAKDPVDRLCQSVEAYCTIVDNLRDATLLAYRSTKSLSPAGRKHVMAGEQRSNQIILGCINECIDGGYFREVNSDLLVYQFVMYCHTWALKYWAFRDKYTLKQYVDEGLKLLVEPYLTPRKGRGAFRKRQETAVVD</sequence>
<keyword evidence="1" id="KW-0805">Transcription regulation</keyword>
<name>A0A2N6CTV8_9GAMM</name>
<dbReference type="InterPro" id="IPR036271">
    <property type="entry name" value="Tet_transcr_reg_TetR-rel_C_sf"/>
</dbReference>
<evidence type="ECO:0000256" key="1">
    <source>
        <dbReference type="ARBA" id="ARBA00023015"/>
    </source>
</evidence>
<dbReference type="Pfam" id="PF00440">
    <property type="entry name" value="TetR_N"/>
    <property type="match status" value="1"/>
</dbReference>
<feature type="DNA-binding region" description="H-T-H motif" evidence="4">
    <location>
        <begin position="41"/>
        <end position="60"/>
    </location>
</feature>
<accession>A0A2N6CTV8</accession>
<dbReference type="Gene3D" id="1.10.10.60">
    <property type="entry name" value="Homeodomain-like"/>
    <property type="match status" value="1"/>
</dbReference>
<dbReference type="EMBL" id="PKUN01000023">
    <property type="protein sequence ID" value="PLX60590.1"/>
    <property type="molecule type" value="Genomic_DNA"/>
</dbReference>
<dbReference type="InterPro" id="IPR050109">
    <property type="entry name" value="HTH-type_TetR-like_transc_reg"/>
</dbReference>
<dbReference type="InterPro" id="IPR041490">
    <property type="entry name" value="KstR2_TetR_C"/>
</dbReference>
<evidence type="ECO:0000313" key="6">
    <source>
        <dbReference type="EMBL" id="PLX60590.1"/>
    </source>
</evidence>
<dbReference type="PANTHER" id="PTHR30055">
    <property type="entry name" value="HTH-TYPE TRANSCRIPTIONAL REGULATOR RUTR"/>
    <property type="match status" value="1"/>
</dbReference>
<feature type="domain" description="HTH tetR-type" evidence="5">
    <location>
        <begin position="18"/>
        <end position="78"/>
    </location>
</feature>
<dbReference type="SUPFAM" id="SSF48498">
    <property type="entry name" value="Tetracyclin repressor-like, C-terminal domain"/>
    <property type="match status" value="1"/>
</dbReference>
<dbReference type="SUPFAM" id="SSF46689">
    <property type="entry name" value="Homeodomain-like"/>
    <property type="match status" value="1"/>
</dbReference>
<dbReference type="InterPro" id="IPR001647">
    <property type="entry name" value="HTH_TetR"/>
</dbReference>
<dbReference type="PRINTS" id="PR00455">
    <property type="entry name" value="HTHTETR"/>
</dbReference>
<dbReference type="Gene3D" id="1.10.357.10">
    <property type="entry name" value="Tetracycline Repressor, domain 2"/>
    <property type="match status" value="1"/>
</dbReference>
<dbReference type="RefSeq" id="WP_273440190.1">
    <property type="nucleotide sequence ID" value="NZ_CAXXYC010000004.1"/>
</dbReference>
<keyword evidence="3" id="KW-0804">Transcription</keyword>
<dbReference type="STRING" id="1111735.GCA_000428045_02184"/>
<evidence type="ECO:0000256" key="2">
    <source>
        <dbReference type="ARBA" id="ARBA00023125"/>
    </source>
</evidence>
<reference evidence="6 7" key="1">
    <citation type="submission" date="2017-11" db="EMBL/GenBank/DDBJ databases">
        <title>Genome-resolved metagenomics identifies genetic mobility, metabolic interactions, and unexpected diversity in perchlorate-reducing communities.</title>
        <authorList>
            <person name="Barnum T.P."/>
            <person name="Figueroa I.A."/>
            <person name="Carlstrom C.I."/>
            <person name="Lucas L.N."/>
            <person name="Engelbrektson A.L."/>
            <person name="Coates J.D."/>
        </authorList>
    </citation>
    <scope>NUCLEOTIDE SEQUENCE [LARGE SCALE GENOMIC DNA]</scope>
    <source>
        <strain evidence="6">BM301</strain>
    </source>
</reference>
<evidence type="ECO:0000256" key="4">
    <source>
        <dbReference type="PROSITE-ProRule" id="PRU00335"/>
    </source>
</evidence>
<dbReference type="GO" id="GO:0000976">
    <property type="term" value="F:transcription cis-regulatory region binding"/>
    <property type="evidence" value="ECO:0007669"/>
    <property type="project" value="TreeGrafter"/>
</dbReference>
<protein>
    <submittedName>
        <fullName evidence="6">TetR family transcriptional regulator</fullName>
    </submittedName>
</protein>
<organism evidence="6 7">
    <name type="scientific">Sedimenticola selenatireducens</name>
    <dbReference type="NCBI Taxonomy" id="191960"/>
    <lineage>
        <taxon>Bacteria</taxon>
        <taxon>Pseudomonadati</taxon>
        <taxon>Pseudomonadota</taxon>
        <taxon>Gammaproteobacteria</taxon>
        <taxon>Chromatiales</taxon>
        <taxon>Sedimenticolaceae</taxon>
        <taxon>Sedimenticola</taxon>
    </lineage>
</organism>
<proteinExistence type="predicted"/>
<evidence type="ECO:0000259" key="5">
    <source>
        <dbReference type="PROSITE" id="PS50977"/>
    </source>
</evidence>
<gene>
    <name evidence="6" type="ORF">C0630_14150</name>
</gene>
<dbReference type="GO" id="GO:0003700">
    <property type="term" value="F:DNA-binding transcription factor activity"/>
    <property type="evidence" value="ECO:0007669"/>
    <property type="project" value="TreeGrafter"/>
</dbReference>
<dbReference type="AlphaFoldDB" id="A0A2N6CTV8"/>
<keyword evidence="2 4" id="KW-0238">DNA-binding</keyword>
<dbReference type="InterPro" id="IPR009057">
    <property type="entry name" value="Homeodomain-like_sf"/>
</dbReference>